<evidence type="ECO:0000256" key="1">
    <source>
        <dbReference type="SAM" id="SignalP"/>
    </source>
</evidence>
<proteinExistence type="predicted"/>
<protein>
    <submittedName>
        <fullName evidence="2">Uncharacterized protein</fullName>
    </submittedName>
</protein>
<dbReference type="AlphaFoldDB" id="A0A0B4GVK5"/>
<accession>A0A0B4GVK5</accession>
<name>A0A0B4GVK5_METGA</name>
<comment type="caution">
    <text evidence="2">The sequence shown here is derived from an EMBL/GenBank/DDBJ whole genome shotgun (WGS) entry which is preliminary data.</text>
</comment>
<sequence>MKFSLIAIAFVAGYTLSAPVGGNVSAPVEEDVSGPWQAVCPDKWEKYFDTCYEADPKKGRECFQEYGKGLRSCVETVNSKKGKGPGAKNSP</sequence>
<feature type="signal peptide" evidence="1">
    <location>
        <begin position="1"/>
        <end position="17"/>
    </location>
</feature>
<evidence type="ECO:0000313" key="3">
    <source>
        <dbReference type="Proteomes" id="UP000031192"/>
    </source>
</evidence>
<reference evidence="2 3" key="1">
    <citation type="journal article" date="2014" name="Proc. Natl. Acad. Sci. U.S.A.">
        <title>Trajectory and genomic determinants of fungal-pathogen speciation and host adaptation.</title>
        <authorList>
            <person name="Hu X."/>
            <person name="Xiao G."/>
            <person name="Zheng P."/>
            <person name="Shang Y."/>
            <person name="Su Y."/>
            <person name="Zhang X."/>
            <person name="Liu X."/>
            <person name="Zhan S."/>
            <person name="St Leger R.J."/>
            <person name="Wang C."/>
        </authorList>
    </citation>
    <scope>NUCLEOTIDE SEQUENCE [LARGE SCALE GENOMIC DNA]</scope>
    <source>
        <strain evidence="2 3">ARSEF 977</strain>
    </source>
</reference>
<organism evidence="2 3">
    <name type="scientific">Metarhizium guizhouense (strain ARSEF 977)</name>
    <dbReference type="NCBI Taxonomy" id="1276136"/>
    <lineage>
        <taxon>Eukaryota</taxon>
        <taxon>Fungi</taxon>
        <taxon>Dikarya</taxon>
        <taxon>Ascomycota</taxon>
        <taxon>Pezizomycotina</taxon>
        <taxon>Sordariomycetes</taxon>
        <taxon>Hypocreomycetidae</taxon>
        <taxon>Hypocreales</taxon>
        <taxon>Clavicipitaceae</taxon>
        <taxon>Metarhizium</taxon>
    </lineage>
</organism>
<dbReference type="HOGENOM" id="CLU_2427499_0_0_1"/>
<dbReference type="Proteomes" id="UP000031192">
    <property type="component" value="Unassembled WGS sequence"/>
</dbReference>
<gene>
    <name evidence="2" type="ORF">MGU_09023</name>
</gene>
<keyword evidence="3" id="KW-1185">Reference proteome</keyword>
<dbReference type="EMBL" id="AZNH01000054">
    <property type="protein sequence ID" value="KID83742.1"/>
    <property type="molecule type" value="Genomic_DNA"/>
</dbReference>
<evidence type="ECO:0000313" key="2">
    <source>
        <dbReference type="EMBL" id="KID83742.1"/>
    </source>
</evidence>
<feature type="chain" id="PRO_5002089174" evidence="1">
    <location>
        <begin position="18"/>
        <end position="91"/>
    </location>
</feature>
<keyword evidence="1" id="KW-0732">Signal</keyword>